<dbReference type="RefSeq" id="WP_012107416.1">
    <property type="nucleotide sequence ID" value="NC_009712.1"/>
</dbReference>
<evidence type="ECO:0000256" key="1">
    <source>
        <dbReference type="ARBA" id="ARBA00022649"/>
    </source>
</evidence>
<dbReference type="STRING" id="456442.Mboo_1850"/>
<protein>
    <submittedName>
        <fullName evidence="2">Plasmid stabilization system</fullName>
    </submittedName>
</protein>
<dbReference type="AlphaFoldDB" id="A7I9F4"/>
<gene>
    <name evidence="2" type="ordered locus">Mboo_1850</name>
</gene>
<reference evidence="3" key="1">
    <citation type="journal article" date="2015" name="Microbiology">
        <title>Genome of Methanoregula boonei 6A8 reveals adaptations to oligotrophic peatland environments.</title>
        <authorList>
            <person name="Braeuer S."/>
            <person name="Cadillo-Quiroz H."/>
            <person name="Kyrpides N."/>
            <person name="Woyke T."/>
            <person name="Goodwin L."/>
            <person name="Detter C."/>
            <person name="Podell S."/>
            <person name="Yavitt J.B."/>
            <person name="Zinder S.H."/>
        </authorList>
    </citation>
    <scope>NUCLEOTIDE SEQUENCE [LARGE SCALE GENOMIC DNA]</scope>
    <source>
        <strain evidence="3">DSM 21154 / JCM 14090 / 6A8</strain>
    </source>
</reference>
<dbReference type="PANTHER" id="PTHR35601">
    <property type="entry name" value="TOXIN RELE"/>
    <property type="match status" value="1"/>
</dbReference>
<dbReference type="Pfam" id="PF05016">
    <property type="entry name" value="ParE_toxin"/>
    <property type="match status" value="1"/>
</dbReference>
<dbReference type="OrthoDB" id="97626at2157"/>
<dbReference type="EMBL" id="CP000780">
    <property type="protein sequence ID" value="ABS56365.1"/>
    <property type="molecule type" value="Genomic_DNA"/>
</dbReference>
<dbReference type="InterPro" id="IPR035093">
    <property type="entry name" value="RelE/ParE_toxin_dom_sf"/>
</dbReference>
<accession>A7I9F4</accession>
<dbReference type="SUPFAM" id="SSF143011">
    <property type="entry name" value="RelE-like"/>
    <property type="match status" value="1"/>
</dbReference>
<name>A7I9F4_METB6</name>
<dbReference type="InterPro" id="IPR007712">
    <property type="entry name" value="RelE/ParE_toxin"/>
</dbReference>
<dbReference type="Proteomes" id="UP000002408">
    <property type="component" value="Chromosome"/>
</dbReference>
<evidence type="ECO:0000313" key="3">
    <source>
        <dbReference type="Proteomes" id="UP000002408"/>
    </source>
</evidence>
<keyword evidence="1" id="KW-1277">Toxin-antitoxin system</keyword>
<proteinExistence type="predicted"/>
<dbReference type="KEGG" id="mbn:Mboo_1850"/>
<sequence length="91" mass="10765">MSGYAVRYTHRADRDLGRLPPELARQVIRKIHAISQEPYHHIKKIKGSHPLHPVYSVRIRRGLRAFLSIHDDVLIIHVLEVEYRKSAYRDF</sequence>
<dbReference type="Gene3D" id="3.30.2310.20">
    <property type="entry name" value="RelE-like"/>
    <property type="match status" value="1"/>
</dbReference>
<keyword evidence="3" id="KW-1185">Reference proteome</keyword>
<dbReference type="eggNOG" id="arCOG01663">
    <property type="taxonomic scope" value="Archaea"/>
</dbReference>
<dbReference type="HOGENOM" id="CLU_155761_3_2_2"/>
<evidence type="ECO:0000313" key="2">
    <source>
        <dbReference type="EMBL" id="ABS56365.1"/>
    </source>
</evidence>
<organism evidence="2 3">
    <name type="scientific">Methanoregula boonei (strain DSM 21154 / JCM 14090 / 6A8)</name>
    <dbReference type="NCBI Taxonomy" id="456442"/>
    <lineage>
        <taxon>Archaea</taxon>
        <taxon>Methanobacteriati</taxon>
        <taxon>Methanobacteriota</taxon>
        <taxon>Stenosarchaea group</taxon>
        <taxon>Methanomicrobia</taxon>
        <taxon>Methanomicrobiales</taxon>
        <taxon>Methanoregulaceae</taxon>
        <taxon>Methanoregula</taxon>
    </lineage>
</organism>
<dbReference type="PANTHER" id="PTHR35601:SF1">
    <property type="entry name" value="TOXIN RELE"/>
    <property type="match status" value="1"/>
</dbReference>
<dbReference type="GeneID" id="5410443"/>